<accession>C5BPL8</accession>
<dbReference type="InterPro" id="IPR003607">
    <property type="entry name" value="HD/PDEase_dom"/>
</dbReference>
<evidence type="ECO:0000313" key="9">
    <source>
        <dbReference type="EMBL" id="ACR12359.1"/>
    </source>
</evidence>
<evidence type="ECO:0000256" key="2">
    <source>
        <dbReference type="ARBA" id="ARBA00001936"/>
    </source>
</evidence>
<keyword evidence="10" id="KW-1185">Reference proteome</keyword>
<dbReference type="EC" id="3.1.3.89" evidence="5"/>
<evidence type="ECO:0000259" key="8">
    <source>
        <dbReference type="SMART" id="SM00471"/>
    </source>
</evidence>
<dbReference type="EMBL" id="CP001614">
    <property type="protein sequence ID" value="ACR12359.1"/>
    <property type="molecule type" value="Genomic_DNA"/>
</dbReference>
<dbReference type="Pfam" id="PF13023">
    <property type="entry name" value="HD_3"/>
    <property type="match status" value="1"/>
</dbReference>
<evidence type="ECO:0000256" key="1">
    <source>
        <dbReference type="ARBA" id="ARBA00001638"/>
    </source>
</evidence>
<evidence type="ECO:0000256" key="3">
    <source>
        <dbReference type="ARBA" id="ARBA00001941"/>
    </source>
</evidence>
<dbReference type="HOGENOM" id="CLU_039453_5_1_6"/>
<dbReference type="GO" id="GO:0005737">
    <property type="term" value="C:cytoplasm"/>
    <property type="evidence" value="ECO:0007669"/>
    <property type="project" value="TreeGrafter"/>
</dbReference>
<dbReference type="CDD" id="cd00077">
    <property type="entry name" value="HDc"/>
    <property type="match status" value="1"/>
</dbReference>
<dbReference type="KEGG" id="ttu:TERTU_0836"/>
<dbReference type="GO" id="GO:0046872">
    <property type="term" value="F:metal ion binding"/>
    <property type="evidence" value="ECO:0007669"/>
    <property type="project" value="UniProtKB-KW"/>
</dbReference>
<dbReference type="Gene3D" id="1.10.3210.10">
    <property type="entry name" value="Hypothetical protein af1432"/>
    <property type="match status" value="1"/>
</dbReference>
<gene>
    <name evidence="9" type="ordered locus">TERTU_0836</name>
</gene>
<dbReference type="InterPro" id="IPR006674">
    <property type="entry name" value="HD_domain"/>
</dbReference>
<sequence length="193" mass="22028">MSEAFEQMNQFFNELDGLKLVERKSYIGGGVRRENSAEHSWQLAMAAWQLARRFDLALDEEKLLKMALVHDLGEIDAGDTFLYATERADAHIVERNGVLRLAEHPGNTVPELTEVWDEQEDGISPEARLLKVVDRILPLLLNIGSEGRAWRDMGVKAGQVKEKHAFIADEFPDLHRWLMQKIERAIALGWLPE</sequence>
<organism evidence="9 10">
    <name type="scientific">Teredinibacter turnerae (strain ATCC 39867 / T7901)</name>
    <dbReference type="NCBI Taxonomy" id="377629"/>
    <lineage>
        <taxon>Bacteria</taxon>
        <taxon>Pseudomonadati</taxon>
        <taxon>Pseudomonadota</taxon>
        <taxon>Gammaproteobacteria</taxon>
        <taxon>Cellvibrionales</taxon>
        <taxon>Cellvibrionaceae</taxon>
        <taxon>Teredinibacter</taxon>
    </lineage>
</organism>
<evidence type="ECO:0000256" key="4">
    <source>
        <dbReference type="ARBA" id="ARBA00011738"/>
    </source>
</evidence>
<protein>
    <recommendedName>
        <fullName evidence="5">5'-deoxynucleotidase</fullName>
        <ecNumber evidence="5">3.1.3.89</ecNumber>
    </recommendedName>
</protein>
<reference evidence="9 10" key="1">
    <citation type="journal article" date="2009" name="PLoS ONE">
        <title>The complete genome of Teredinibacter turnerae T7901: an intracellular endosymbiont of marine wood-boring bivalves (shipworms).</title>
        <authorList>
            <person name="Yang J.C."/>
            <person name="Madupu R."/>
            <person name="Durkin A.S."/>
            <person name="Ekborg N.A."/>
            <person name="Pedamallu C.S."/>
            <person name="Hostetler J.B."/>
            <person name="Radune D."/>
            <person name="Toms B.S."/>
            <person name="Henrissat B."/>
            <person name="Coutinho P.M."/>
            <person name="Schwarz S."/>
            <person name="Field L."/>
            <person name="Trindade-Silva A.E."/>
            <person name="Soares C.A.G."/>
            <person name="Elshahawi S."/>
            <person name="Hanora A."/>
            <person name="Schmidt E.W."/>
            <person name="Haygood M.G."/>
            <person name="Posfai J."/>
            <person name="Benner J."/>
            <person name="Madinger C."/>
            <person name="Nove J."/>
            <person name="Anton B."/>
            <person name="Chaudhary K."/>
            <person name="Foster J."/>
            <person name="Holman A."/>
            <person name="Kumar S."/>
            <person name="Lessard P.A."/>
            <person name="Luyten Y.A."/>
            <person name="Slatko B."/>
            <person name="Wood N."/>
            <person name="Wu B."/>
            <person name="Teplitski M."/>
            <person name="Mougous J.D."/>
            <person name="Ward N."/>
            <person name="Eisen J.A."/>
            <person name="Badger J.H."/>
            <person name="Distel D.L."/>
        </authorList>
    </citation>
    <scope>NUCLEOTIDE SEQUENCE [LARGE SCALE GENOMIC DNA]</scope>
    <source>
        <strain evidence="10">ATCC 39867 / T7901</strain>
    </source>
</reference>
<evidence type="ECO:0000256" key="5">
    <source>
        <dbReference type="ARBA" id="ARBA00012964"/>
    </source>
</evidence>
<comment type="catalytic activity">
    <reaction evidence="1">
        <text>a 2'-deoxyribonucleoside 5'-phosphate + H2O = a 2'-deoxyribonucleoside + phosphate</text>
        <dbReference type="Rhea" id="RHEA:36167"/>
        <dbReference type="ChEBI" id="CHEBI:15377"/>
        <dbReference type="ChEBI" id="CHEBI:18274"/>
        <dbReference type="ChEBI" id="CHEBI:43474"/>
        <dbReference type="ChEBI" id="CHEBI:65317"/>
        <dbReference type="EC" id="3.1.3.89"/>
    </reaction>
</comment>
<feature type="domain" description="HD/PDEase" evidence="8">
    <location>
        <begin position="32"/>
        <end position="148"/>
    </location>
</feature>
<dbReference type="OrthoDB" id="9796032at2"/>
<dbReference type="Proteomes" id="UP000009080">
    <property type="component" value="Chromosome"/>
</dbReference>
<evidence type="ECO:0000313" key="10">
    <source>
        <dbReference type="Proteomes" id="UP000009080"/>
    </source>
</evidence>
<dbReference type="PANTHER" id="PTHR11845:SF13">
    <property type="entry name" value="5'-DEOXYNUCLEOTIDASE HDDC2"/>
    <property type="match status" value="1"/>
</dbReference>
<dbReference type="PANTHER" id="PTHR11845">
    <property type="entry name" value="5'-DEOXYNUCLEOTIDASE HDDC2"/>
    <property type="match status" value="1"/>
</dbReference>
<keyword evidence="6" id="KW-0479">Metal-binding</keyword>
<evidence type="ECO:0000256" key="6">
    <source>
        <dbReference type="ARBA" id="ARBA00022723"/>
    </source>
</evidence>
<keyword evidence="7" id="KW-0378">Hydrolase</keyword>
<evidence type="ECO:0000256" key="7">
    <source>
        <dbReference type="ARBA" id="ARBA00022801"/>
    </source>
</evidence>
<dbReference type="AlphaFoldDB" id="C5BPL8"/>
<dbReference type="STRING" id="377629.TERTU_0836"/>
<dbReference type="GO" id="GO:0002953">
    <property type="term" value="F:5'-deoxynucleotidase activity"/>
    <property type="evidence" value="ECO:0007669"/>
    <property type="project" value="UniProtKB-EC"/>
</dbReference>
<name>C5BPL8_TERTT</name>
<comment type="cofactor">
    <cofactor evidence="3">
        <name>Co(2+)</name>
        <dbReference type="ChEBI" id="CHEBI:48828"/>
    </cofactor>
</comment>
<dbReference type="InterPro" id="IPR039356">
    <property type="entry name" value="YfbR/HDDC2"/>
</dbReference>
<dbReference type="eggNOG" id="COG1896">
    <property type="taxonomic scope" value="Bacteria"/>
</dbReference>
<proteinExistence type="predicted"/>
<comment type="cofactor">
    <cofactor evidence="2">
        <name>Mn(2+)</name>
        <dbReference type="ChEBI" id="CHEBI:29035"/>
    </cofactor>
</comment>
<dbReference type="SUPFAM" id="SSF109604">
    <property type="entry name" value="HD-domain/PDEase-like"/>
    <property type="match status" value="1"/>
</dbReference>
<dbReference type="SMART" id="SM00471">
    <property type="entry name" value="HDc"/>
    <property type="match status" value="1"/>
</dbReference>
<comment type="subunit">
    <text evidence="4">Homodimer.</text>
</comment>
<dbReference type="RefSeq" id="WP_015818471.1">
    <property type="nucleotide sequence ID" value="NC_012997.1"/>
</dbReference>